<dbReference type="GO" id="GO:0008837">
    <property type="term" value="F:diaminopimelate epimerase activity"/>
    <property type="evidence" value="ECO:0007669"/>
    <property type="project" value="UniProtKB-UniRule"/>
</dbReference>
<dbReference type="GO" id="GO:0005829">
    <property type="term" value="C:cytosol"/>
    <property type="evidence" value="ECO:0007669"/>
    <property type="project" value="TreeGrafter"/>
</dbReference>
<dbReference type="OrthoDB" id="9805408at2"/>
<dbReference type="HAMAP" id="MF_00197">
    <property type="entry name" value="DAP_epimerase"/>
    <property type="match status" value="1"/>
</dbReference>
<protein>
    <recommendedName>
        <fullName evidence="3 8">Diaminopimelate epimerase</fullName>
        <shortName evidence="8">DAP epimerase</shortName>
        <ecNumber evidence="3 8">5.1.1.7</ecNumber>
    </recommendedName>
    <alternativeName>
        <fullName evidence="8">PLP-independent amino acid racemase</fullName>
    </alternativeName>
</protein>
<evidence type="ECO:0000256" key="8">
    <source>
        <dbReference type="HAMAP-Rule" id="MF_00197"/>
    </source>
</evidence>
<keyword evidence="11" id="KW-1185">Reference proteome</keyword>
<evidence type="ECO:0000313" key="10">
    <source>
        <dbReference type="EMBL" id="RRJ87946.1"/>
    </source>
</evidence>
<evidence type="ECO:0000256" key="5">
    <source>
        <dbReference type="ARBA" id="ARBA00023154"/>
    </source>
</evidence>
<evidence type="ECO:0000313" key="11">
    <source>
        <dbReference type="Proteomes" id="UP000274391"/>
    </source>
</evidence>
<dbReference type="Gene3D" id="3.10.310.10">
    <property type="entry name" value="Diaminopimelate Epimerase, Chain A, domain 1"/>
    <property type="match status" value="2"/>
</dbReference>
<proteinExistence type="inferred from homology"/>
<reference evidence="10 11" key="1">
    <citation type="submission" date="2018-11" db="EMBL/GenBank/DDBJ databases">
        <title>YIM 102482-1 draft genome.</title>
        <authorList>
            <person name="Li G."/>
            <person name="Jiang Y."/>
        </authorList>
    </citation>
    <scope>NUCLEOTIDE SEQUENCE [LARGE SCALE GENOMIC DNA]</scope>
    <source>
        <strain evidence="10 11">YIM 102482-1</strain>
    </source>
</reference>
<dbReference type="SUPFAM" id="SSF54506">
    <property type="entry name" value="Diaminopimelate epimerase-like"/>
    <property type="match status" value="1"/>
</dbReference>
<feature type="active site" description="Proton acceptor" evidence="8">
    <location>
        <position position="229"/>
    </location>
</feature>
<sequence>MRLAFTKTQATGNDFVVIADPDGAIDLAPEHIRQLSDRHFGVGGDGVIRAVRSKHLELGRDLLEIDPSAEWFMDYTNADGSVAEMCGNGVRAYAHFLLERGFTDFDADGMLAIGTRAGIKLVTRHELGYEVDLGRWRLAGGEPLVHADGIEVARPGLGLDLGNPHVVVALASAEELEDLELFSQPALDPVPPAGANVEFVVPLDPMVESGVGNVRMRVYERGVGETLSCGTGVAATALAVRHWAGVGAPNVWRVEVPGGVLGVRMLHGEDGEHVLLSGPASLVFDGEFDFTTG</sequence>
<dbReference type="UniPathway" id="UPA00034">
    <property type="reaction ID" value="UER00025"/>
</dbReference>
<feature type="binding site" evidence="8">
    <location>
        <begin position="230"/>
        <end position="231"/>
    </location>
    <ligand>
        <name>substrate</name>
    </ligand>
</feature>
<dbReference type="InterPro" id="IPR001653">
    <property type="entry name" value="DAP_epimerase_DapF"/>
</dbReference>
<keyword evidence="8" id="KW-0963">Cytoplasm</keyword>
<evidence type="ECO:0000256" key="1">
    <source>
        <dbReference type="ARBA" id="ARBA00005196"/>
    </source>
</evidence>
<keyword evidence="6 8" id="KW-0413">Isomerase</keyword>
<feature type="active site" evidence="9">
    <location>
        <position position="86"/>
    </location>
</feature>
<comment type="catalytic activity">
    <reaction evidence="7 8">
        <text>(2S,6S)-2,6-diaminopimelate = meso-2,6-diaminopimelate</text>
        <dbReference type="Rhea" id="RHEA:15393"/>
        <dbReference type="ChEBI" id="CHEBI:57609"/>
        <dbReference type="ChEBI" id="CHEBI:57791"/>
        <dbReference type="EC" id="5.1.1.7"/>
    </reaction>
</comment>
<comment type="caution">
    <text evidence="8">Lacks conserved residue(s) required for the propagation of feature annotation.</text>
</comment>
<organism evidence="10 11">
    <name type="scientific">Gulosibacter macacae</name>
    <dbReference type="NCBI Taxonomy" id="2488791"/>
    <lineage>
        <taxon>Bacteria</taxon>
        <taxon>Bacillati</taxon>
        <taxon>Actinomycetota</taxon>
        <taxon>Actinomycetes</taxon>
        <taxon>Micrococcales</taxon>
        <taxon>Microbacteriaceae</taxon>
        <taxon>Gulosibacter</taxon>
    </lineage>
</organism>
<comment type="subcellular location">
    <subcellularLocation>
        <location evidence="8">Cytoplasm</location>
    </subcellularLocation>
</comment>
<comment type="pathway">
    <text evidence="1 8">Amino-acid biosynthesis; L-lysine biosynthesis via DAP pathway; DL-2,6-diaminopimelate from LL-2,6-diaminopimelate: step 1/1.</text>
</comment>
<comment type="caution">
    <text evidence="10">The sequence shown here is derived from an EMBL/GenBank/DDBJ whole genome shotgun (WGS) entry which is preliminary data.</text>
</comment>
<keyword evidence="5 8" id="KW-0457">Lysine biosynthesis</keyword>
<dbReference type="PANTHER" id="PTHR31689:SF0">
    <property type="entry name" value="DIAMINOPIMELATE EPIMERASE"/>
    <property type="match status" value="1"/>
</dbReference>
<gene>
    <name evidence="8" type="primary">dapF</name>
    <name evidence="10" type="ORF">EG850_03600</name>
</gene>
<dbReference type="Proteomes" id="UP000274391">
    <property type="component" value="Unassembled WGS sequence"/>
</dbReference>
<evidence type="ECO:0000256" key="9">
    <source>
        <dbReference type="PROSITE-ProRule" id="PRU10125"/>
    </source>
</evidence>
<comment type="function">
    <text evidence="8">Catalyzes the stereoinversion of LL-2,6-diaminopimelate (L,L-DAP) to meso-diaminopimelate (meso-DAP), a precursor of L-lysine and an essential component of the bacterial peptidoglycan.</text>
</comment>
<evidence type="ECO:0000256" key="3">
    <source>
        <dbReference type="ARBA" id="ARBA00013080"/>
    </source>
</evidence>
<evidence type="ECO:0000256" key="6">
    <source>
        <dbReference type="ARBA" id="ARBA00023235"/>
    </source>
</evidence>
<feature type="binding site" evidence="8">
    <location>
        <begin position="220"/>
        <end position="221"/>
    </location>
    <ligand>
        <name>substrate</name>
    </ligand>
</feature>
<feature type="active site" description="Proton donor" evidence="8">
    <location>
        <position position="86"/>
    </location>
</feature>
<comment type="similarity">
    <text evidence="2 8">Belongs to the diaminopimelate epimerase family.</text>
</comment>
<evidence type="ECO:0000256" key="4">
    <source>
        <dbReference type="ARBA" id="ARBA00022605"/>
    </source>
</evidence>
<feature type="binding site" evidence="8">
    <location>
        <position position="77"/>
    </location>
    <ligand>
        <name>substrate</name>
    </ligand>
</feature>
<dbReference type="PROSITE" id="PS01326">
    <property type="entry name" value="DAP_EPIMERASE"/>
    <property type="match status" value="1"/>
</dbReference>
<dbReference type="RefSeq" id="WP_124970056.1">
    <property type="nucleotide sequence ID" value="NZ_RQVS01000003.1"/>
</dbReference>
<dbReference type="Pfam" id="PF01678">
    <property type="entry name" value="DAP_epimerase"/>
    <property type="match status" value="2"/>
</dbReference>
<dbReference type="NCBIfam" id="TIGR00652">
    <property type="entry name" value="DapF"/>
    <property type="match status" value="1"/>
</dbReference>
<accession>A0A3P3W226</accession>
<evidence type="ECO:0000256" key="2">
    <source>
        <dbReference type="ARBA" id="ARBA00010219"/>
    </source>
</evidence>
<dbReference type="GO" id="GO:0009089">
    <property type="term" value="P:lysine biosynthetic process via diaminopimelate"/>
    <property type="evidence" value="ECO:0007669"/>
    <property type="project" value="UniProtKB-UniRule"/>
</dbReference>
<feature type="binding site" evidence="8">
    <location>
        <position position="163"/>
    </location>
    <ligand>
        <name>substrate</name>
    </ligand>
</feature>
<dbReference type="EC" id="5.1.1.7" evidence="3 8"/>
<keyword evidence="4 8" id="KW-0028">Amino-acid biosynthesis</keyword>
<feature type="binding site" evidence="8">
    <location>
        <position position="13"/>
    </location>
    <ligand>
        <name>substrate</name>
    </ligand>
</feature>
<evidence type="ECO:0000256" key="7">
    <source>
        <dbReference type="ARBA" id="ARBA00051712"/>
    </source>
</evidence>
<name>A0A3P3W226_9MICO</name>
<dbReference type="InterPro" id="IPR018510">
    <property type="entry name" value="DAP_epimerase_AS"/>
</dbReference>
<dbReference type="AlphaFoldDB" id="A0A3P3W226"/>
<feature type="binding site" evidence="8">
    <location>
        <begin position="87"/>
        <end position="88"/>
    </location>
    <ligand>
        <name>substrate</name>
    </ligand>
</feature>
<comment type="subunit">
    <text evidence="8">Homodimer.</text>
</comment>
<feature type="site" description="Could be important to modulate the pK values of the two catalytic cysteine residues" evidence="8">
    <location>
        <position position="220"/>
    </location>
</feature>
<feature type="binding site" evidence="8">
    <location>
        <position position="196"/>
    </location>
    <ligand>
        <name>substrate</name>
    </ligand>
</feature>
<feature type="site" description="Could be important to modulate the pK values of the two catalytic cysteine residues" evidence="8">
    <location>
        <position position="165"/>
    </location>
</feature>
<dbReference type="PANTHER" id="PTHR31689">
    <property type="entry name" value="DIAMINOPIMELATE EPIMERASE, CHLOROPLASTIC"/>
    <property type="match status" value="1"/>
</dbReference>
<dbReference type="EMBL" id="RQVS01000003">
    <property type="protein sequence ID" value="RRJ87946.1"/>
    <property type="molecule type" value="Genomic_DNA"/>
</dbReference>